<feature type="region of interest" description="Disordered" evidence="1">
    <location>
        <begin position="128"/>
        <end position="147"/>
    </location>
</feature>
<dbReference type="EMBL" id="MCBS01023922">
    <property type="protein sequence ID" value="RKF74525.1"/>
    <property type="molecule type" value="Genomic_DNA"/>
</dbReference>
<organism evidence="2 3">
    <name type="scientific">Golovinomyces cichoracearum</name>
    <dbReference type="NCBI Taxonomy" id="62708"/>
    <lineage>
        <taxon>Eukaryota</taxon>
        <taxon>Fungi</taxon>
        <taxon>Dikarya</taxon>
        <taxon>Ascomycota</taxon>
        <taxon>Pezizomycotina</taxon>
        <taxon>Leotiomycetes</taxon>
        <taxon>Erysiphales</taxon>
        <taxon>Erysiphaceae</taxon>
        <taxon>Golovinomyces</taxon>
    </lineage>
</organism>
<comment type="caution">
    <text evidence="2">The sequence shown here is derived from an EMBL/GenBank/DDBJ whole genome shotgun (WGS) entry which is preliminary data.</text>
</comment>
<feature type="region of interest" description="Disordered" evidence="1">
    <location>
        <begin position="602"/>
        <end position="813"/>
    </location>
</feature>
<reference evidence="2 3" key="1">
    <citation type="journal article" date="2018" name="BMC Genomics">
        <title>Comparative genome analyses reveal sequence features reflecting distinct modes of host-adaptation between dicot and monocot powdery mildew.</title>
        <authorList>
            <person name="Wu Y."/>
            <person name="Ma X."/>
            <person name="Pan Z."/>
            <person name="Kale S.D."/>
            <person name="Song Y."/>
            <person name="King H."/>
            <person name="Zhang Q."/>
            <person name="Presley C."/>
            <person name="Deng X."/>
            <person name="Wei C.I."/>
            <person name="Xiao S."/>
        </authorList>
    </citation>
    <scope>NUCLEOTIDE SEQUENCE [LARGE SCALE GENOMIC DNA]</scope>
    <source>
        <strain evidence="2">UMSG1</strain>
    </source>
</reference>
<feature type="compositionally biased region" description="Basic and acidic residues" evidence="1">
    <location>
        <begin position="72"/>
        <end position="88"/>
    </location>
</feature>
<feature type="region of interest" description="Disordered" evidence="1">
    <location>
        <begin position="172"/>
        <end position="198"/>
    </location>
</feature>
<feature type="compositionally biased region" description="Polar residues" evidence="1">
    <location>
        <begin position="1226"/>
        <end position="1241"/>
    </location>
</feature>
<evidence type="ECO:0000313" key="2">
    <source>
        <dbReference type="EMBL" id="RKF74525.1"/>
    </source>
</evidence>
<feature type="compositionally biased region" description="Basic and acidic residues" evidence="1">
    <location>
        <begin position="655"/>
        <end position="666"/>
    </location>
</feature>
<feature type="region of interest" description="Disordered" evidence="1">
    <location>
        <begin position="315"/>
        <end position="573"/>
    </location>
</feature>
<feature type="compositionally biased region" description="Polar residues" evidence="1">
    <location>
        <begin position="755"/>
        <end position="766"/>
    </location>
</feature>
<gene>
    <name evidence="2" type="ORF">GcM1_239114</name>
</gene>
<accession>A0A420IJ23</accession>
<proteinExistence type="predicted"/>
<feature type="compositionally biased region" description="Polar residues" evidence="1">
    <location>
        <begin position="1252"/>
        <end position="1262"/>
    </location>
</feature>
<evidence type="ECO:0000256" key="1">
    <source>
        <dbReference type="SAM" id="MobiDB-lite"/>
    </source>
</evidence>
<feature type="compositionally biased region" description="Basic and acidic residues" evidence="1">
    <location>
        <begin position="951"/>
        <end position="968"/>
    </location>
</feature>
<evidence type="ECO:0000313" key="3">
    <source>
        <dbReference type="Proteomes" id="UP000285326"/>
    </source>
</evidence>
<feature type="compositionally biased region" description="Basic and acidic residues" evidence="1">
    <location>
        <begin position="410"/>
        <end position="425"/>
    </location>
</feature>
<dbReference type="Proteomes" id="UP000285326">
    <property type="component" value="Unassembled WGS sequence"/>
</dbReference>
<feature type="region of interest" description="Disordered" evidence="1">
    <location>
        <begin position="65"/>
        <end position="94"/>
    </location>
</feature>
<feature type="compositionally biased region" description="Polar residues" evidence="1">
    <location>
        <begin position="440"/>
        <end position="464"/>
    </location>
</feature>
<name>A0A420IJ23_9PEZI</name>
<feature type="compositionally biased region" description="Low complexity" evidence="1">
    <location>
        <begin position="316"/>
        <end position="333"/>
    </location>
</feature>
<feature type="compositionally biased region" description="Low complexity" evidence="1">
    <location>
        <begin position="351"/>
        <end position="360"/>
    </location>
</feature>
<feature type="compositionally biased region" description="Polar residues" evidence="1">
    <location>
        <begin position="638"/>
        <end position="649"/>
    </location>
</feature>
<feature type="compositionally biased region" description="Polar residues" evidence="1">
    <location>
        <begin position="686"/>
        <end position="730"/>
    </location>
</feature>
<feature type="compositionally biased region" description="Polar residues" evidence="1">
    <location>
        <begin position="784"/>
        <end position="793"/>
    </location>
</feature>
<feature type="compositionally biased region" description="Polar residues" evidence="1">
    <location>
        <begin position="525"/>
        <end position="544"/>
    </location>
</feature>
<feature type="compositionally biased region" description="Basic and acidic residues" evidence="1">
    <location>
        <begin position="382"/>
        <end position="391"/>
    </location>
</feature>
<sequence>MMATEATSANVVTVSSTSNELIFPSDDKSKRYDIVLEERSAPKDEQPKQSLDILETKNNSAILSVCGGSDSESFKADTSKREGNEKGHFRTTSAVKKPTSFKPVSVNKKFLATKSSASISTTKFGEKSLAGSLSSQPVPLVGGNGARPRLVAKSGPGLHTTPRTTTIPNGVKVGGAPDASAVWNKNRLPPPPEPKRYSDEELKQNYGIHLATRLQSDDAGKQANWADIDDDEDWAPNTMEWADGTKVTLPQTNEKLPSNAISISSPLESVVDKENIVEPMKHKSSVPTKILASSQIARPPTFSGRAGLVLKGALEKSSSISKPSGPPVVVKSPWAPLPPVEKVAPIVTEAPQQQQPRQTRLVQKDVSSINKISLQPPAKQIAADDFRRNWRDSPNGSRELYNAQSGRYEPANEKRRGSLRNEVRPHQPSVLQRSHHENSAEPSPVSQTHRVSVQDISVENSTGVQIHRNEGQDSHSRRRNSSNLSVNSEKASIRMSRGDVPNSQEIIDTPRGSLVVNDEPISPVKSPSSAQQPYHRNSQSQIWQSRAVPLTGHRSPQTNYGKLKPIDKTENQNQCNQTTYEDIFEAQKKAMQVKRELAIARRREQEEKETAEREERIKLKLASMGPSPEKVKKEPQKQCKSSLSQNQARGPSKLVPDEANKIDLDVVKSSVDSPESKEKSSLPSAIESNSAGKQVSSDIRTNGNQILQSVSPENQVPQGSRPQSWQNNTTDRFKPWAPAPSQHSSSRNVWGPPSNDRTLGNGTFNPELSRLPEISSHSGPIGPLSSNRNNPLGQSREYSRPAPIGPPNRRQTQVSLQESNIRSAVVNSGWGSLPNKIAEEDARQAQRQEIEMARVRDLREKGLLTDPPPPVVHDTWRQVSMKENGSRSKIQANNTKIHNEPAKSWQDQEHTITTQKPVEAQEIMPRRPLDSIGTQEKFSDAWKTPNISAHPIRDSRFFPNNKDLRTTGDDPNITQGRSESPTPPPPTQQGHPAYDGDVTHPHVSFPRPPPIVKLPPPITMAPIGPPKPTSFAAVVATPVIPAVHRNSTRVQARAPQTQDIRREEPVAGNWQDKINSLIGRKYPPPKLNSFAVDSSSKKTLEVPNQQKLATVSLPSQVSGDFSTGVGSVETKPASEICFEEQEMGSLPPIKMPLKPPAAAWDLAPSPKPLPRKFLVSQSTSLEAIKFPQQIVNSNLSLTVKFPGQVESKNILIQVIRQRSGHRRGNTRTIASQRHNSSSNQRFRARDDLGSLPSPNLDQTSNIPDLGISSRGRFRRHSNSWKRNSFTPVQT</sequence>
<feature type="region of interest" description="Disordered" evidence="1">
    <location>
        <begin position="1218"/>
        <end position="1270"/>
    </location>
</feature>
<protein>
    <submittedName>
        <fullName evidence="2">Putative atp synthase subunit mitochondrial protein</fullName>
    </submittedName>
</protein>
<feature type="region of interest" description="Disordered" evidence="1">
    <location>
        <begin position="939"/>
        <end position="1007"/>
    </location>
</feature>
<feature type="compositionally biased region" description="Basic and acidic residues" evidence="1">
    <location>
        <begin position="602"/>
        <end position="618"/>
    </location>
</feature>